<protein>
    <recommendedName>
        <fullName evidence="3">Ycf89</fullName>
    </recommendedName>
</protein>
<evidence type="ECO:0008006" key="3">
    <source>
        <dbReference type="Google" id="ProtNLM"/>
    </source>
</evidence>
<feature type="transmembrane region" description="Helical" evidence="1">
    <location>
        <begin position="185"/>
        <end position="207"/>
    </location>
</feature>
<dbReference type="EMBL" id="MG755797">
    <property type="protein sequence ID" value="AWT38992.1"/>
    <property type="molecule type" value="Genomic_DNA"/>
</dbReference>
<accession>A0A2U9NPW9</accession>
<dbReference type="AlphaFoldDB" id="A0A2U9NPW9"/>
<proteinExistence type="predicted"/>
<sequence length="339" mass="40467">MIFKKQIEQINEMIYSGAKEFFDWIARLLGYPEVRGMPILPSDFELREQLQQRDVLPKHITQIPPNQEAYPQNFLEALFGVFPYTMPIEKHFYEHEAEGYYNFYVENYRNMYFLPDWISAFLQIQLKISVDHSGIEFARDLLFYMLLLYGFVLNIRTLLYWFIIINPYTYPWLFFVDLTDWLYDYLAGLLPCFLGIDLVPSFVMIIVGKLTDSLNHLVFTMPFLPSEGNPVKMVIDGDTKDVVQFHNLPYLWYKYPIPNDLREFWYFERPDIFKFMEQSYKQLGLEFRPLSVISQSSNLVTSVEDIPILKDLNISSTQFICSNIFDYQHFWDFFTSTNI</sequence>
<keyword evidence="2" id="KW-0934">Plastid</keyword>
<evidence type="ECO:0000313" key="2">
    <source>
        <dbReference type="EMBL" id="AWT39045.1"/>
    </source>
</evidence>
<keyword evidence="1" id="KW-1133">Transmembrane helix</keyword>
<reference evidence="2" key="1">
    <citation type="journal article" date="2018" name="Adv. Bot. Res.">
        <title>Evolution of the Plastid Genomes in Diatoms.</title>
        <authorList>
            <person name="Yu M."/>
            <person name="Ashworth M.P."/>
            <person name="Hajrah N.H."/>
            <person name="Khiyami M.A."/>
            <person name="Sabir M.J."/>
            <person name="Alhebshi A.M."/>
            <person name="Al-Malki A.L."/>
            <person name="Sabir J.S.M."/>
            <person name="Theriot E.C."/>
            <person name="Jansen R.K."/>
        </authorList>
    </citation>
    <scope>NUCLEOTIDE SEQUENCE</scope>
</reference>
<dbReference type="EMBL" id="MG755797">
    <property type="protein sequence ID" value="AWT39045.1"/>
    <property type="molecule type" value="Genomic_DNA"/>
</dbReference>
<feature type="transmembrane region" description="Helical" evidence="1">
    <location>
        <begin position="141"/>
        <end position="165"/>
    </location>
</feature>
<geneLocation type="chloroplast" evidence="2"/>
<evidence type="ECO:0000256" key="1">
    <source>
        <dbReference type="SAM" id="Phobius"/>
    </source>
</evidence>
<gene>
    <name evidence="2" type="primary">ycf89</name>
</gene>
<keyword evidence="2" id="KW-0150">Chloroplast</keyword>
<keyword evidence="1" id="KW-0812">Transmembrane</keyword>
<keyword evidence="1" id="KW-0472">Membrane</keyword>
<name>A0A2U9NPW9_9STRA</name>
<organism evidence="2">
    <name type="scientific">Eunotogramma sp</name>
    <dbReference type="NCBI Taxonomy" id="2219035"/>
    <lineage>
        <taxon>Eukaryota</taxon>
        <taxon>Sar</taxon>
        <taxon>Stramenopiles</taxon>
        <taxon>Ochrophyta</taxon>
        <taxon>Bacillariophyta</taxon>
        <taxon>Mediophyceae</taxon>
        <taxon>Biddulphiophycidae</taxon>
        <taxon>Anaulales</taxon>
        <taxon>Anaulaceae</taxon>
        <taxon>Eunotogramma</taxon>
    </lineage>
</organism>